<gene>
    <name evidence="1" type="ORF">CLORAM_03056</name>
</gene>
<evidence type="ECO:0000313" key="1">
    <source>
        <dbReference type="EMBL" id="EDS17082.1"/>
    </source>
</evidence>
<sequence>MCASYFYYTLIKVIYKLIIKNKYIFKNGKILSAGLYFMEIYARIKDNKLNY</sequence>
<dbReference type="AlphaFoldDB" id="B0N8S6"/>
<comment type="caution">
    <text evidence="1">The sequence shown here is derived from an EMBL/GenBank/DDBJ whole genome shotgun (WGS) entry which is preliminary data.</text>
</comment>
<proteinExistence type="predicted"/>
<name>B0N8S6_9FIRM</name>
<evidence type="ECO:0000313" key="2">
    <source>
        <dbReference type="Proteomes" id="UP000005798"/>
    </source>
</evidence>
<protein>
    <submittedName>
        <fullName evidence="1">Uncharacterized protein</fullName>
    </submittedName>
</protein>
<keyword evidence="2" id="KW-1185">Reference proteome</keyword>
<reference evidence="1" key="1">
    <citation type="submission" date="2007-11" db="EMBL/GenBank/DDBJ databases">
        <authorList>
            <person name="Fulton L."/>
            <person name="Clifton S."/>
            <person name="Fulton B."/>
            <person name="Xu J."/>
            <person name="Minx P."/>
            <person name="Pepin K.H."/>
            <person name="Johnson M."/>
            <person name="Thiruvilangam P."/>
            <person name="Bhonagiri V."/>
            <person name="Nash W.E."/>
            <person name="Mardis E.R."/>
            <person name="Wilson R.K."/>
        </authorList>
    </citation>
    <scope>NUCLEOTIDE SEQUENCE [LARGE SCALE GENOMIC DNA]</scope>
    <source>
        <strain evidence="1">DSM 1402</strain>
    </source>
</reference>
<accession>B0N8S6</accession>
<dbReference type="EMBL" id="ABFX02000013">
    <property type="protein sequence ID" value="EDS17082.1"/>
    <property type="molecule type" value="Genomic_DNA"/>
</dbReference>
<organism evidence="1 2">
    <name type="scientific">Thomasclavelia ramosa DSM 1402</name>
    <dbReference type="NCBI Taxonomy" id="445974"/>
    <lineage>
        <taxon>Bacteria</taxon>
        <taxon>Bacillati</taxon>
        <taxon>Bacillota</taxon>
        <taxon>Erysipelotrichia</taxon>
        <taxon>Erysipelotrichales</taxon>
        <taxon>Coprobacillaceae</taxon>
        <taxon>Thomasclavelia</taxon>
    </lineage>
</organism>
<dbReference type="Proteomes" id="UP000005798">
    <property type="component" value="Unassembled WGS sequence"/>
</dbReference>
<reference evidence="1" key="2">
    <citation type="submission" date="2014-06" db="EMBL/GenBank/DDBJ databases">
        <title>Draft genome sequence of Clostridium ramosum(DSM 1402).</title>
        <authorList>
            <person name="Sudarsanam P."/>
            <person name="Ley R."/>
            <person name="Guruge J."/>
            <person name="Turnbaugh P.J."/>
            <person name="Mahowald M."/>
            <person name="Liep D."/>
            <person name="Gordon J."/>
        </authorList>
    </citation>
    <scope>NUCLEOTIDE SEQUENCE</scope>
    <source>
        <strain evidence="1">DSM 1402</strain>
    </source>
</reference>
<dbReference type="HOGENOM" id="CLU_3098688_0_0_9"/>